<keyword evidence="7" id="KW-1185">Reference proteome</keyword>
<evidence type="ECO:0000256" key="1">
    <source>
        <dbReference type="ARBA" id="ARBA00023015"/>
    </source>
</evidence>
<evidence type="ECO:0000313" key="6">
    <source>
        <dbReference type="EMBL" id="SCY25671.1"/>
    </source>
</evidence>
<dbReference type="Proteomes" id="UP000183031">
    <property type="component" value="Unassembled WGS sequence"/>
</dbReference>
<dbReference type="PROSITE" id="PS50043">
    <property type="entry name" value="HTH_LUXR_2"/>
    <property type="match status" value="1"/>
</dbReference>
<dbReference type="PANTHER" id="PTHR44688:SF16">
    <property type="entry name" value="DNA-BINDING TRANSCRIPTIONAL ACTIVATOR DEVR_DOSR"/>
    <property type="match status" value="1"/>
</dbReference>
<sequence length="180" mass="20583">MSNINIVIDDENRYFAEGLRLSIEKYAKKNNRTICFLAPGAAEQPDMVLASSRRRAQRWRRTSQGGAPKVVTVKERPISAVKDAVRVLYRTDDQIKLFELLNEALSGSDSVLVKPQTLTQREWQVVNYLRSGVDQSQTARLLGVSVKTVHSHKRSVMSKLMLSRNHEFIYWLLSQEGEYS</sequence>
<evidence type="ECO:0000259" key="5">
    <source>
        <dbReference type="PROSITE" id="PS50043"/>
    </source>
</evidence>
<evidence type="ECO:0000256" key="4">
    <source>
        <dbReference type="ARBA" id="ARBA00023163"/>
    </source>
</evidence>
<feature type="domain" description="HTH luxR-type" evidence="5">
    <location>
        <begin position="111"/>
        <end position="176"/>
    </location>
</feature>
<dbReference type="InterPro" id="IPR000792">
    <property type="entry name" value="Tscrpt_reg_LuxR_C"/>
</dbReference>
<evidence type="ECO:0000256" key="3">
    <source>
        <dbReference type="ARBA" id="ARBA00023159"/>
    </source>
</evidence>
<evidence type="ECO:0000313" key="7">
    <source>
        <dbReference type="Proteomes" id="UP000183031"/>
    </source>
</evidence>
<dbReference type="CDD" id="cd06170">
    <property type="entry name" value="LuxR_C_like"/>
    <property type="match status" value="1"/>
</dbReference>
<organism evidence="6 7">
    <name type="scientific">Serratia nematodiphila</name>
    <dbReference type="NCBI Taxonomy" id="458197"/>
    <lineage>
        <taxon>Bacteria</taxon>
        <taxon>Pseudomonadati</taxon>
        <taxon>Pseudomonadota</taxon>
        <taxon>Gammaproteobacteria</taxon>
        <taxon>Enterobacterales</taxon>
        <taxon>Yersiniaceae</taxon>
        <taxon>Serratia</taxon>
    </lineage>
</organism>
<dbReference type="InterPro" id="IPR016032">
    <property type="entry name" value="Sig_transdc_resp-reg_C-effctor"/>
</dbReference>
<dbReference type="RefSeq" id="WP_033631565.1">
    <property type="nucleotide sequence ID" value="NZ_CBCSIN010000006.1"/>
</dbReference>
<dbReference type="PANTHER" id="PTHR44688">
    <property type="entry name" value="DNA-BINDING TRANSCRIPTIONAL ACTIVATOR DEVR_DOSR"/>
    <property type="match status" value="1"/>
</dbReference>
<gene>
    <name evidence="6" type="ORF">SAMN02927935_01157</name>
</gene>
<keyword evidence="2" id="KW-0238">DNA-binding</keyword>
<dbReference type="Pfam" id="PF00196">
    <property type="entry name" value="GerE"/>
    <property type="match status" value="1"/>
</dbReference>
<comment type="caution">
    <text evidence="6">The sequence shown here is derived from an EMBL/GenBank/DDBJ whole genome shotgun (WGS) entry which is preliminary data.</text>
</comment>
<dbReference type="PRINTS" id="PR00038">
    <property type="entry name" value="HTHLUXR"/>
</dbReference>
<keyword evidence="1" id="KW-0805">Transcription regulation</keyword>
<dbReference type="SMART" id="SM00421">
    <property type="entry name" value="HTH_LUXR"/>
    <property type="match status" value="1"/>
</dbReference>
<accession>A0A1G5EFY9</accession>
<protein>
    <submittedName>
        <fullName evidence="6">Fimbrial protein FimW</fullName>
    </submittedName>
</protein>
<dbReference type="EMBL" id="FMUT01000003">
    <property type="protein sequence ID" value="SCY25671.1"/>
    <property type="molecule type" value="Genomic_DNA"/>
</dbReference>
<dbReference type="Gene3D" id="1.10.10.10">
    <property type="entry name" value="Winged helix-like DNA-binding domain superfamily/Winged helix DNA-binding domain"/>
    <property type="match status" value="1"/>
</dbReference>
<dbReference type="InterPro" id="IPR036388">
    <property type="entry name" value="WH-like_DNA-bd_sf"/>
</dbReference>
<dbReference type="SUPFAM" id="SSF46894">
    <property type="entry name" value="C-terminal effector domain of the bipartite response regulators"/>
    <property type="match status" value="1"/>
</dbReference>
<proteinExistence type="predicted"/>
<name>A0A1G5EFY9_9GAMM</name>
<keyword evidence="4" id="KW-0804">Transcription</keyword>
<reference evidence="6 7" key="1">
    <citation type="submission" date="2016-10" db="EMBL/GenBank/DDBJ databases">
        <authorList>
            <person name="Varghese N."/>
            <person name="Submissions S."/>
        </authorList>
    </citation>
    <scope>NUCLEOTIDE SEQUENCE [LARGE SCALE GENOMIC DNA]</scope>
    <source>
        <strain evidence="6 7">CGMCC 1.6853</strain>
    </source>
</reference>
<keyword evidence="3" id="KW-0010">Activator</keyword>
<evidence type="ECO:0000256" key="2">
    <source>
        <dbReference type="ARBA" id="ARBA00023125"/>
    </source>
</evidence>